<evidence type="ECO:0000256" key="4">
    <source>
        <dbReference type="ARBA" id="ARBA00022723"/>
    </source>
</evidence>
<dbReference type="InterPro" id="IPR003604">
    <property type="entry name" value="Matrin/U1-like-C_Znf_C2H2"/>
</dbReference>
<keyword evidence="11" id="KW-1185">Reference proteome</keyword>
<dbReference type="GO" id="GO:0003676">
    <property type="term" value="F:nucleic acid binding"/>
    <property type="evidence" value="ECO:0007669"/>
    <property type="project" value="InterPro"/>
</dbReference>
<dbReference type="InterPro" id="IPR041661">
    <property type="entry name" value="ZN622/Rei1/Reh1_Znf-C2H2"/>
</dbReference>
<dbReference type="PANTHER" id="PTHR13182">
    <property type="entry name" value="ZINC FINGER PROTEIN 622"/>
    <property type="match status" value="1"/>
</dbReference>
<dbReference type="PROSITE" id="PS50157">
    <property type="entry name" value="ZINC_FINGER_C2H2_2"/>
    <property type="match status" value="1"/>
</dbReference>
<dbReference type="InterPro" id="IPR036236">
    <property type="entry name" value="Znf_C2H2_sf"/>
</dbReference>
<dbReference type="PANTHER" id="PTHR13182:SF8">
    <property type="entry name" value="CYTOPLASMIC 60S SUBUNIT BIOGENESIS FACTOR ZNF622"/>
    <property type="match status" value="1"/>
</dbReference>
<comment type="similarity">
    <text evidence="8">Belongs to the REI1 family.</text>
</comment>
<feature type="region of interest" description="Disordered" evidence="9">
    <location>
        <begin position="272"/>
        <end position="314"/>
    </location>
</feature>
<dbReference type="InterPro" id="IPR013087">
    <property type="entry name" value="Znf_C2H2_type"/>
</dbReference>
<feature type="region of interest" description="Disordered" evidence="9">
    <location>
        <begin position="387"/>
        <end position="443"/>
    </location>
</feature>
<dbReference type="Pfam" id="PF12756">
    <property type="entry name" value="zf-C2H2_2"/>
    <property type="match status" value="1"/>
</dbReference>
<feature type="compositionally biased region" description="Basic and acidic residues" evidence="9">
    <location>
        <begin position="400"/>
        <end position="423"/>
    </location>
</feature>
<evidence type="ECO:0000256" key="9">
    <source>
        <dbReference type="SAM" id="MobiDB-lite"/>
    </source>
</evidence>
<evidence type="ECO:0000256" key="3">
    <source>
        <dbReference type="ARBA" id="ARBA00022517"/>
    </source>
</evidence>
<dbReference type="SMART" id="SM00451">
    <property type="entry name" value="ZnF_U1"/>
    <property type="match status" value="2"/>
</dbReference>
<dbReference type="GO" id="GO:0008270">
    <property type="term" value="F:zinc ion binding"/>
    <property type="evidence" value="ECO:0007669"/>
    <property type="project" value="UniProtKB-KW"/>
</dbReference>
<evidence type="ECO:0000256" key="5">
    <source>
        <dbReference type="ARBA" id="ARBA00022737"/>
    </source>
</evidence>
<dbReference type="VEuPathDB" id="FungiDB:ATEG_06068"/>
<comment type="subcellular location">
    <subcellularLocation>
        <location evidence="1">Cytoplasm</location>
    </subcellularLocation>
</comment>
<keyword evidence="2" id="KW-0963">Cytoplasm</keyword>
<evidence type="ECO:0000256" key="1">
    <source>
        <dbReference type="ARBA" id="ARBA00004496"/>
    </source>
</evidence>
<reference evidence="10 11" key="1">
    <citation type="submission" date="2020-01" db="EMBL/GenBank/DDBJ databases">
        <title>Aspergillus terreus IFO 6365 whole genome shotgun sequence.</title>
        <authorList>
            <person name="Kanamasa S."/>
            <person name="Takahashi H."/>
        </authorList>
    </citation>
    <scope>NUCLEOTIDE SEQUENCE [LARGE SCALE GENOMIC DNA]</scope>
    <source>
        <strain evidence="10 11">IFO 6365</strain>
    </source>
</reference>
<evidence type="ECO:0000256" key="6">
    <source>
        <dbReference type="ARBA" id="ARBA00022771"/>
    </source>
</evidence>
<keyword evidence="7" id="KW-0862">Zinc</keyword>
<evidence type="ECO:0000313" key="11">
    <source>
        <dbReference type="Proteomes" id="UP000452235"/>
    </source>
</evidence>
<dbReference type="SUPFAM" id="SSF57667">
    <property type="entry name" value="beta-beta-alpha zinc fingers"/>
    <property type="match status" value="2"/>
</dbReference>
<dbReference type="GO" id="GO:0030687">
    <property type="term" value="C:preribosome, large subunit precursor"/>
    <property type="evidence" value="ECO:0007669"/>
    <property type="project" value="TreeGrafter"/>
</dbReference>
<organism evidence="10 11">
    <name type="scientific">Aspergillus terreus</name>
    <dbReference type="NCBI Taxonomy" id="33178"/>
    <lineage>
        <taxon>Eukaryota</taxon>
        <taxon>Fungi</taxon>
        <taxon>Dikarya</taxon>
        <taxon>Ascomycota</taxon>
        <taxon>Pezizomycotina</taxon>
        <taxon>Eurotiomycetes</taxon>
        <taxon>Eurotiomycetidae</taxon>
        <taxon>Eurotiales</taxon>
        <taxon>Aspergillaceae</taxon>
        <taxon>Aspergillus</taxon>
        <taxon>Aspergillus subgen. Circumdati</taxon>
    </lineage>
</organism>
<dbReference type="InterPro" id="IPR040025">
    <property type="entry name" value="Znf622/Rei1/Reh1"/>
</dbReference>
<gene>
    <name evidence="10" type="ORF">ATEIFO6365_0007045300</name>
</gene>
<dbReference type="Gene3D" id="3.30.160.60">
    <property type="entry name" value="Classic Zinc Finger"/>
    <property type="match status" value="1"/>
</dbReference>
<sequence>MDLNAPTTTLPYTCNTCLVAFRGSDAQRDHMRKDWHLYNMKRRIASLPPVSQETFNEKVLAAKASTTAAAAKASYEKTCVACQKTFYSENSYQNHIKSSKHRAREARMLRDGADDASSVMSSTFSLGEPINKPREQTEVSKVTEQMKNATIDEEDEDEEVTDADGFSSSRCLFCTEKSASLQDNTEHMFKTHGMFIPERDYLVDLEGLIHYLWRKINENSECLYCHAIRNNPAGARTHMRDKGHCMIAFESEDEQVEIGQYYDFRSTYSDNEDAMSTASETAEDGGVKVDGEEDEGWETETSASSVDEDEIDDTKGGSAVYRTEYELHLPSGRSVGHRSLARYYRQNLHNYPTAEERIARQLAIENGEIEEEEKPRGRNQNRAVISRANGGFGMVGATDSQKREALTNERKERTRAIRQEQRYTARVNRAANNQKHYRDPLLQ</sequence>
<evidence type="ECO:0000313" key="10">
    <source>
        <dbReference type="EMBL" id="GFF17904.1"/>
    </source>
</evidence>
<dbReference type="GO" id="GO:0042273">
    <property type="term" value="P:ribosomal large subunit biogenesis"/>
    <property type="evidence" value="ECO:0007669"/>
    <property type="project" value="TreeGrafter"/>
</dbReference>
<keyword evidence="5" id="KW-0677">Repeat</keyword>
<keyword evidence="3" id="KW-0690">Ribosome biogenesis</keyword>
<dbReference type="OrthoDB" id="19329at2759"/>
<protein>
    <submittedName>
        <fullName evidence="10">C2H2 finger domain protein</fullName>
    </submittedName>
</protein>
<dbReference type="GO" id="GO:0005737">
    <property type="term" value="C:cytoplasm"/>
    <property type="evidence" value="ECO:0007669"/>
    <property type="project" value="UniProtKB-SubCell"/>
</dbReference>
<dbReference type="PROSITE" id="PS00028">
    <property type="entry name" value="ZINC_FINGER_C2H2_1"/>
    <property type="match status" value="2"/>
</dbReference>
<keyword evidence="4" id="KW-0479">Metal-binding</keyword>
<dbReference type="EMBL" id="BLJY01000007">
    <property type="protein sequence ID" value="GFF17904.1"/>
    <property type="molecule type" value="Genomic_DNA"/>
</dbReference>
<dbReference type="Pfam" id="PF12171">
    <property type="entry name" value="zf-C2H2_jaz"/>
    <property type="match status" value="1"/>
</dbReference>
<name>A0A5M3Z685_ASPTE</name>
<evidence type="ECO:0000256" key="7">
    <source>
        <dbReference type="ARBA" id="ARBA00022833"/>
    </source>
</evidence>
<dbReference type="AlphaFoldDB" id="A0A5M3Z685"/>
<accession>A0A5M3Z685</accession>
<dbReference type="SMART" id="SM00355">
    <property type="entry name" value="ZnF_C2H2"/>
    <property type="match status" value="4"/>
</dbReference>
<dbReference type="Proteomes" id="UP000452235">
    <property type="component" value="Unassembled WGS sequence"/>
</dbReference>
<proteinExistence type="inferred from homology"/>
<comment type="caution">
    <text evidence="10">The sequence shown here is derived from an EMBL/GenBank/DDBJ whole genome shotgun (WGS) entry which is preliminary data.</text>
</comment>
<evidence type="ECO:0000256" key="8">
    <source>
        <dbReference type="ARBA" id="ARBA00034126"/>
    </source>
</evidence>
<evidence type="ECO:0000256" key="2">
    <source>
        <dbReference type="ARBA" id="ARBA00022490"/>
    </source>
</evidence>
<dbReference type="InterPro" id="IPR022755">
    <property type="entry name" value="Znf_C2H2_jaz"/>
</dbReference>
<keyword evidence="6" id="KW-0863">Zinc-finger</keyword>